<proteinExistence type="predicted"/>
<dbReference type="GO" id="GO:0003723">
    <property type="term" value="F:RNA binding"/>
    <property type="evidence" value="ECO:0007669"/>
    <property type="project" value="UniProtKB-UniRule"/>
</dbReference>
<dbReference type="Proteomes" id="UP000243499">
    <property type="component" value="Chromosome 9"/>
</dbReference>
<dbReference type="InterPro" id="IPR036612">
    <property type="entry name" value="KH_dom_type_1_sf"/>
</dbReference>
<protein>
    <submittedName>
        <fullName evidence="2">Uncharacterized protein</fullName>
    </submittedName>
</protein>
<evidence type="ECO:0000256" key="1">
    <source>
        <dbReference type="PROSITE-ProRule" id="PRU00117"/>
    </source>
</evidence>
<accession>A0A2S3INB5</accession>
<dbReference type="Gene3D" id="3.30.1370.10">
    <property type="entry name" value="K Homology domain, type 1"/>
    <property type="match status" value="1"/>
</dbReference>
<sequence>MGFYPAVIFREQCTSVLLVRWILGYKQKYRNAEWKGLDVFNSVIIGKSGETIMYLQFQSGAKIEVTRDN</sequence>
<dbReference type="Gramene" id="PAN48228">
    <property type="protein sequence ID" value="PAN48228"/>
    <property type="gene ID" value="PAHAL_9G368900"/>
</dbReference>
<organism evidence="2">
    <name type="scientific">Panicum hallii</name>
    <dbReference type="NCBI Taxonomy" id="206008"/>
    <lineage>
        <taxon>Eukaryota</taxon>
        <taxon>Viridiplantae</taxon>
        <taxon>Streptophyta</taxon>
        <taxon>Embryophyta</taxon>
        <taxon>Tracheophyta</taxon>
        <taxon>Spermatophyta</taxon>
        <taxon>Magnoliopsida</taxon>
        <taxon>Liliopsida</taxon>
        <taxon>Poales</taxon>
        <taxon>Poaceae</taxon>
        <taxon>PACMAD clade</taxon>
        <taxon>Panicoideae</taxon>
        <taxon>Panicodae</taxon>
        <taxon>Paniceae</taxon>
        <taxon>Panicinae</taxon>
        <taxon>Panicum</taxon>
        <taxon>Panicum sect. Panicum</taxon>
    </lineage>
</organism>
<gene>
    <name evidence="2" type="ORF">PAHAL_9G368900</name>
</gene>
<dbReference type="PROSITE" id="PS50084">
    <property type="entry name" value="KH_TYPE_1"/>
    <property type="match status" value="1"/>
</dbReference>
<name>A0A2S3INB5_9POAL</name>
<keyword evidence="1" id="KW-0694">RNA-binding</keyword>
<dbReference type="AlphaFoldDB" id="A0A2S3INB5"/>
<reference evidence="2" key="1">
    <citation type="submission" date="2018-04" db="EMBL/GenBank/DDBJ databases">
        <title>WGS assembly of Panicum hallii.</title>
        <authorList>
            <person name="Lovell J."/>
            <person name="Jenkins J."/>
            <person name="Lowry D."/>
            <person name="Mamidi S."/>
            <person name="Sreedasyam A."/>
            <person name="Weng X."/>
            <person name="Barry K."/>
            <person name="Bonette J."/>
            <person name="Campitelli B."/>
            <person name="Daum C."/>
            <person name="Gordon S."/>
            <person name="Gould B."/>
            <person name="Lipzen A."/>
            <person name="Macqueen A."/>
            <person name="Palacio-Mejia J."/>
            <person name="Plott C."/>
            <person name="Shakirov E."/>
            <person name="Shu S."/>
            <person name="Yoshinaga Y."/>
            <person name="Zane M."/>
            <person name="Rokhsar D."/>
            <person name="Grimwood J."/>
            <person name="Schmutz J."/>
            <person name="Juenger T."/>
        </authorList>
    </citation>
    <scope>NUCLEOTIDE SEQUENCE [LARGE SCALE GENOMIC DNA]</scope>
    <source>
        <strain evidence="2">FIL2</strain>
    </source>
</reference>
<dbReference type="EMBL" id="CM008054">
    <property type="protein sequence ID" value="PAN48228.1"/>
    <property type="molecule type" value="Genomic_DNA"/>
</dbReference>
<evidence type="ECO:0000313" key="2">
    <source>
        <dbReference type="EMBL" id="PAN48228.1"/>
    </source>
</evidence>